<dbReference type="FunFam" id="3.65.10.10:FF:000006">
    <property type="entry name" value="3-phosphoshikimate 1-carboxyvinyltransferase"/>
    <property type="match status" value="1"/>
</dbReference>
<dbReference type="Pfam" id="PF00275">
    <property type="entry name" value="EPSP_synthase"/>
    <property type="match status" value="1"/>
</dbReference>
<dbReference type="Proteomes" id="UP000675431">
    <property type="component" value="Unassembled WGS sequence"/>
</dbReference>
<evidence type="ECO:0000256" key="8">
    <source>
        <dbReference type="ARBA" id="ARBA00044633"/>
    </source>
</evidence>
<evidence type="ECO:0000256" key="9">
    <source>
        <dbReference type="HAMAP-Rule" id="MF_00210"/>
    </source>
</evidence>
<feature type="domain" description="Enolpyruvate transferase" evidence="10">
    <location>
        <begin position="4"/>
        <end position="415"/>
    </location>
</feature>
<evidence type="ECO:0000256" key="5">
    <source>
        <dbReference type="ARBA" id="ARBA00022605"/>
    </source>
</evidence>
<keyword evidence="7 9" id="KW-0057">Aromatic amino acid biosynthesis</keyword>
<feature type="binding site" evidence="9">
    <location>
        <position position="338"/>
    </location>
    <ligand>
        <name>phosphoenolpyruvate</name>
        <dbReference type="ChEBI" id="CHEBI:58702"/>
    </ligand>
</feature>
<evidence type="ECO:0000256" key="1">
    <source>
        <dbReference type="ARBA" id="ARBA00002174"/>
    </source>
</evidence>
<comment type="subcellular location">
    <subcellularLocation>
        <location evidence="9">Cytoplasm</location>
    </subcellularLocation>
</comment>
<comment type="pathway">
    <text evidence="2 9">Metabolic intermediate biosynthesis; chorismate biosynthesis; chorismate from D-erythrose 4-phosphate and phosphoenolpyruvate: step 6/7.</text>
</comment>
<gene>
    <name evidence="9 11" type="primary">aroA</name>
    <name evidence="11" type="ORF">KC820_03675</name>
</gene>
<dbReference type="CDD" id="cd01556">
    <property type="entry name" value="EPSP_synthase"/>
    <property type="match status" value="1"/>
</dbReference>
<feature type="binding site" evidence="9">
    <location>
        <position position="334"/>
    </location>
    <ligand>
        <name>3-phosphoshikimate</name>
        <dbReference type="ChEBI" id="CHEBI:145989"/>
    </ligand>
</feature>
<feature type="binding site" evidence="9">
    <location>
        <position position="86"/>
    </location>
    <ligand>
        <name>phosphoenolpyruvate</name>
        <dbReference type="ChEBI" id="CHEBI:58702"/>
    </ligand>
</feature>
<dbReference type="GO" id="GO:0009423">
    <property type="term" value="P:chorismate biosynthetic process"/>
    <property type="evidence" value="ECO:0007669"/>
    <property type="project" value="UniProtKB-UniRule"/>
</dbReference>
<dbReference type="GO" id="GO:0003866">
    <property type="term" value="F:3-phosphoshikimate 1-carboxyvinyltransferase activity"/>
    <property type="evidence" value="ECO:0007669"/>
    <property type="project" value="UniProtKB-UniRule"/>
</dbReference>
<comment type="catalytic activity">
    <reaction evidence="8">
        <text>3-phosphoshikimate + phosphoenolpyruvate = 5-O-(1-carboxyvinyl)-3-phosphoshikimate + phosphate</text>
        <dbReference type="Rhea" id="RHEA:21256"/>
        <dbReference type="ChEBI" id="CHEBI:43474"/>
        <dbReference type="ChEBI" id="CHEBI:57701"/>
        <dbReference type="ChEBI" id="CHEBI:58702"/>
        <dbReference type="ChEBI" id="CHEBI:145989"/>
        <dbReference type="EC" id="2.5.1.19"/>
    </reaction>
    <physiologicalReaction direction="left-to-right" evidence="8">
        <dbReference type="Rhea" id="RHEA:21257"/>
    </physiologicalReaction>
</comment>
<dbReference type="InterPro" id="IPR023193">
    <property type="entry name" value="EPSP_synthase_CS"/>
</dbReference>
<evidence type="ECO:0000313" key="11">
    <source>
        <dbReference type="EMBL" id="MBR7553249.1"/>
    </source>
</evidence>
<comment type="caution">
    <text evidence="11">The sequence shown here is derived from an EMBL/GenBank/DDBJ whole genome shotgun (WGS) entry which is preliminary data.</text>
</comment>
<dbReference type="FunFam" id="3.65.10.10:FF:000005">
    <property type="entry name" value="3-phosphoshikimate 1-carboxyvinyltransferase"/>
    <property type="match status" value="1"/>
</dbReference>
<feature type="binding site" evidence="9">
    <location>
        <position position="14"/>
    </location>
    <ligand>
        <name>3-phosphoshikimate</name>
        <dbReference type="ChEBI" id="CHEBI:145989"/>
    </ligand>
</feature>
<dbReference type="EMBL" id="JAGSIE010000009">
    <property type="protein sequence ID" value="MBR7553249.1"/>
    <property type="molecule type" value="Genomic_DNA"/>
</dbReference>
<evidence type="ECO:0000259" key="10">
    <source>
        <dbReference type="Pfam" id="PF00275"/>
    </source>
</evidence>
<accession>A0A941CT69</accession>
<dbReference type="PROSITE" id="PS00104">
    <property type="entry name" value="EPSP_SYNTHASE_1"/>
    <property type="match status" value="1"/>
</dbReference>
<keyword evidence="5 9" id="KW-0028">Amino-acid biosynthesis</keyword>
<sequence>MNGINGTLIVPGDKSISHRAAILASLSTGKTVIDNFLFSEDCLRTLDAFQEMGVQITKRNQQVIVESEGPLKFSAPKNAIDLGNSGTTARLLAGVLSAMPFKTVLKGDPSLSSRPMKRVTKPLSMMGATFNFLQQDGHLPMTIEGGALKQIDYEMPVASAQVKSALLLAGLTGQVHVSITEQTKSRDHTERMLEAYGLHIENKNDTITLKENQLLHAKNIEVPGDFSSAAYWIAAAVITPGSELTIEHVGLNPTRIGFLNVLKRMGASIEIIEKLDAMNEPVGTIIVRYSTLNATSLEIDEIPTLIDEIPILALVATQAEGTSHFHHLEELRFKETDRIKATVLGLEELGADIQMKDDGMVIQGRTRLHGGVVKTFHDHRIAMTAMIASLITSGDVTVDDQDCVKISYPNFFEQLNEFI</sequence>
<evidence type="ECO:0000256" key="4">
    <source>
        <dbReference type="ARBA" id="ARBA00022490"/>
    </source>
</evidence>
<dbReference type="InterPro" id="IPR013792">
    <property type="entry name" value="RNA3'P_cycl/enolpyr_Trfase_a/b"/>
</dbReference>
<evidence type="ECO:0000313" key="12">
    <source>
        <dbReference type="Proteomes" id="UP000675431"/>
    </source>
</evidence>
<evidence type="ECO:0000256" key="6">
    <source>
        <dbReference type="ARBA" id="ARBA00022679"/>
    </source>
</evidence>
<dbReference type="InterPro" id="IPR006264">
    <property type="entry name" value="EPSP_synthase"/>
</dbReference>
<proteinExistence type="inferred from homology"/>
<comment type="caution">
    <text evidence="9">Lacks conserved residue(s) required for the propagation of feature annotation.</text>
</comment>
<dbReference type="AlphaFoldDB" id="A0A941CT69"/>
<keyword evidence="6 9" id="KW-0808">Transferase</keyword>
<evidence type="ECO:0000256" key="2">
    <source>
        <dbReference type="ARBA" id="ARBA00004811"/>
    </source>
</evidence>
<dbReference type="PIRSF" id="PIRSF000505">
    <property type="entry name" value="EPSPS"/>
    <property type="match status" value="1"/>
</dbReference>
<feature type="binding site" evidence="9">
    <location>
        <position position="159"/>
    </location>
    <ligand>
        <name>3-phosphoshikimate</name>
        <dbReference type="ChEBI" id="CHEBI:145989"/>
    </ligand>
</feature>
<dbReference type="GO" id="GO:0009073">
    <property type="term" value="P:aromatic amino acid family biosynthetic process"/>
    <property type="evidence" value="ECO:0007669"/>
    <property type="project" value="UniProtKB-KW"/>
</dbReference>
<dbReference type="InterPro" id="IPR001986">
    <property type="entry name" value="Enolpyruvate_Tfrase_dom"/>
</dbReference>
<dbReference type="Gene3D" id="3.65.10.10">
    <property type="entry name" value="Enolpyruvate transferase domain"/>
    <property type="match status" value="2"/>
</dbReference>
<feature type="binding site" evidence="9">
    <location>
        <position position="380"/>
    </location>
    <ligand>
        <name>phosphoenolpyruvate</name>
        <dbReference type="ChEBI" id="CHEBI:58702"/>
    </ligand>
</feature>
<feature type="active site" description="Proton acceptor" evidence="9">
    <location>
        <position position="307"/>
    </location>
</feature>
<feature type="binding site" evidence="9">
    <location>
        <position position="114"/>
    </location>
    <ligand>
        <name>phosphoenolpyruvate</name>
        <dbReference type="ChEBI" id="CHEBI:58702"/>
    </ligand>
</feature>
<keyword evidence="12" id="KW-1185">Reference proteome</keyword>
<dbReference type="HAMAP" id="MF_00210">
    <property type="entry name" value="EPSP_synth"/>
    <property type="match status" value="1"/>
</dbReference>
<dbReference type="InterPro" id="IPR036968">
    <property type="entry name" value="Enolpyruvate_Tfrase_sf"/>
</dbReference>
<reference evidence="11 12" key="1">
    <citation type="submission" date="2021-04" db="EMBL/GenBank/DDBJ databases">
        <title>Allobacillus sp. nov. SKP8-2 isolated from shrimp paste.</title>
        <authorList>
            <person name="Tanasupawat S."/>
            <person name="Yiamsombat S."/>
            <person name="Kanchanasin P."/>
            <person name="Kuncharoen N."/>
        </authorList>
    </citation>
    <scope>NUCLEOTIDE SEQUENCE [LARGE SCALE GENOMIC DNA]</scope>
    <source>
        <strain evidence="11 12">SKP8-2</strain>
    </source>
</reference>
<feature type="binding site" evidence="9">
    <location>
        <position position="161"/>
    </location>
    <ligand>
        <name>phosphoenolpyruvate</name>
        <dbReference type="ChEBI" id="CHEBI:58702"/>
    </ligand>
</feature>
<evidence type="ECO:0000256" key="7">
    <source>
        <dbReference type="ARBA" id="ARBA00023141"/>
    </source>
</evidence>
<dbReference type="NCBIfam" id="TIGR01356">
    <property type="entry name" value="aroA"/>
    <property type="match status" value="1"/>
</dbReference>
<keyword evidence="4 9" id="KW-0963">Cytoplasm</keyword>
<dbReference type="GO" id="GO:0005737">
    <property type="term" value="C:cytoplasm"/>
    <property type="evidence" value="ECO:0007669"/>
    <property type="project" value="UniProtKB-SubCell"/>
</dbReference>
<feature type="binding site" evidence="9">
    <location>
        <position position="161"/>
    </location>
    <ligand>
        <name>3-phosphoshikimate</name>
        <dbReference type="ChEBI" id="CHEBI:145989"/>
    </ligand>
</feature>
<comment type="subunit">
    <text evidence="9">Monomer.</text>
</comment>
<comment type="function">
    <text evidence="1 9">Catalyzes the transfer of the enolpyruvyl moiety of phosphoenolpyruvate (PEP) to the 5-hydroxyl of shikimate-3-phosphate (S3P) to produce enolpyruvyl shikimate-3-phosphate and inorganic phosphate.</text>
</comment>
<feature type="binding site" evidence="9">
    <location>
        <position position="307"/>
    </location>
    <ligand>
        <name>3-phosphoshikimate</name>
        <dbReference type="ChEBI" id="CHEBI:145989"/>
    </ligand>
</feature>
<dbReference type="RefSeq" id="WP_212368365.1">
    <property type="nucleotide sequence ID" value="NZ_JAGSIE010000009.1"/>
</dbReference>
<dbReference type="PANTHER" id="PTHR21090:SF5">
    <property type="entry name" value="PENTAFUNCTIONAL AROM POLYPEPTIDE"/>
    <property type="match status" value="1"/>
</dbReference>
<dbReference type="GO" id="GO:0008652">
    <property type="term" value="P:amino acid biosynthetic process"/>
    <property type="evidence" value="ECO:0007669"/>
    <property type="project" value="UniProtKB-KW"/>
</dbReference>
<dbReference type="PANTHER" id="PTHR21090">
    <property type="entry name" value="AROM/DEHYDROQUINATE SYNTHASE"/>
    <property type="match status" value="1"/>
</dbReference>
<organism evidence="11 12">
    <name type="scientific">Allobacillus saliphilus</name>
    <dbReference type="NCBI Taxonomy" id="2912308"/>
    <lineage>
        <taxon>Bacteria</taxon>
        <taxon>Bacillati</taxon>
        <taxon>Bacillota</taxon>
        <taxon>Bacilli</taxon>
        <taxon>Bacillales</taxon>
        <taxon>Bacillaceae</taxon>
        <taxon>Allobacillus</taxon>
    </lineage>
</organism>
<dbReference type="PROSITE" id="PS00885">
    <property type="entry name" value="EPSP_SYNTHASE_2"/>
    <property type="match status" value="1"/>
</dbReference>
<feature type="binding site" evidence="9">
    <location>
        <position position="15"/>
    </location>
    <ligand>
        <name>3-phosphoshikimate</name>
        <dbReference type="ChEBI" id="CHEBI:145989"/>
    </ligand>
</feature>
<comment type="similarity">
    <text evidence="3 9">Belongs to the EPSP synthase family.</text>
</comment>
<evidence type="ECO:0000256" key="3">
    <source>
        <dbReference type="ARBA" id="ARBA00009948"/>
    </source>
</evidence>
<dbReference type="SUPFAM" id="SSF55205">
    <property type="entry name" value="EPT/RTPC-like"/>
    <property type="match status" value="1"/>
</dbReference>
<feature type="binding site" evidence="9">
    <location>
        <position position="14"/>
    </location>
    <ligand>
        <name>phosphoenolpyruvate</name>
        <dbReference type="ChEBI" id="CHEBI:58702"/>
    </ligand>
</feature>
<dbReference type="EC" id="2.5.1.19" evidence="9"/>
<name>A0A941CT69_9BACI</name>
<protein>
    <recommendedName>
        <fullName evidence="9">3-phosphoshikimate 1-carboxyvinyltransferase</fullName>
        <ecNumber evidence="9">2.5.1.19</ecNumber>
    </recommendedName>
    <alternativeName>
        <fullName evidence="9">5-enolpyruvylshikimate-3-phosphate synthase</fullName>
        <shortName evidence="9">EPSP synthase</shortName>
        <shortName evidence="9">EPSPS</shortName>
    </alternativeName>
</protein>
<feature type="binding site" evidence="9">
    <location>
        <position position="19"/>
    </location>
    <ligand>
        <name>3-phosphoshikimate</name>
        <dbReference type="ChEBI" id="CHEBI:145989"/>
    </ligand>
</feature>